<dbReference type="Proteomes" id="UP001138500">
    <property type="component" value="Unassembled WGS sequence"/>
</dbReference>
<reference evidence="2 3" key="2">
    <citation type="journal article" date="2021" name="Curr. Genet.">
        <title>Genetic response to nitrogen starvation in the aggressive Eucalyptus foliar pathogen Teratosphaeria destructans.</title>
        <authorList>
            <person name="Havenga M."/>
            <person name="Wingfield B.D."/>
            <person name="Wingfield M.J."/>
            <person name="Dreyer L.L."/>
            <person name="Roets F."/>
            <person name="Aylward J."/>
        </authorList>
    </citation>
    <scope>NUCLEOTIDE SEQUENCE [LARGE SCALE GENOMIC DNA]</scope>
    <source>
        <strain evidence="2">CMW44962</strain>
    </source>
</reference>
<feature type="region of interest" description="Disordered" evidence="1">
    <location>
        <begin position="35"/>
        <end position="262"/>
    </location>
</feature>
<proteinExistence type="predicted"/>
<sequence length="373" mass="40107">MLSQRSLTKLSSAERQLLRQWQRSGKCARCFHASLRSRASSDPAAASPTTVEGVPHNNEIGTKAPPNGPSRKQRSAMVGEEIRLLQRDLPNLGPSKLPPKQDEYAVDPTIGETAGEGRMGENMSPSREGPLAQGRASNVRAYDEEGMREENQSVSGAPIASGQVEAPASGGQSVMDAESDGTVAATIAEVSARPEEQEAEEDEELDQDEEEDDGVPEQPDLVTGSTPSQRPEIKPAGRRIPPPGVPYAPKPPTLESLTQSGAGTSTIAANNFSALIQDRRALISTKKFNSILRSAPVRKQLVDNMVKGIYDEKGVLSKEASKGREGIMEAVERMTMKNGTFLAKDREKFLMKVEELLPKAGAVPQRSSKKQGG</sequence>
<feature type="compositionally biased region" description="Pro residues" evidence="1">
    <location>
        <begin position="240"/>
        <end position="252"/>
    </location>
</feature>
<feature type="compositionally biased region" description="Basic and acidic residues" evidence="1">
    <location>
        <begin position="141"/>
        <end position="151"/>
    </location>
</feature>
<gene>
    <name evidence="2" type="ORF">Tdes44962_MAKER00926</name>
</gene>
<evidence type="ECO:0000313" key="3">
    <source>
        <dbReference type="Proteomes" id="UP001138500"/>
    </source>
</evidence>
<organism evidence="2 3">
    <name type="scientific">Teratosphaeria destructans</name>
    <dbReference type="NCBI Taxonomy" id="418781"/>
    <lineage>
        <taxon>Eukaryota</taxon>
        <taxon>Fungi</taxon>
        <taxon>Dikarya</taxon>
        <taxon>Ascomycota</taxon>
        <taxon>Pezizomycotina</taxon>
        <taxon>Dothideomycetes</taxon>
        <taxon>Dothideomycetidae</taxon>
        <taxon>Mycosphaerellales</taxon>
        <taxon>Teratosphaeriaceae</taxon>
        <taxon>Teratosphaeria</taxon>
    </lineage>
</organism>
<name>A0A9W7SJG3_9PEZI</name>
<feature type="compositionally biased region" description="Acidic residues" evidence="1">
    <location>
        <begin position="197"/>
        <end position="215"/>
    </location>
</feature>
<evidence type="ECO:0000313" key="2">
    <source>
        <dbReference type="EMBL" id="KAH9815680.1"/>
    </source>
</evidence>
<keyword evidence="3" id="KW-1185">Reference proteome</keyword>
<comment type="caution">
    <text evidence="2">The sequence shown here is derived from an EMBL/GenBank/DDBJ whole genome shotgun (WGS) entry which is preliminary data.</text>
</comment>
<dbReference type="EMBL" id="RIBY02002422">
    <property type="protein sequence ID" value="KAH9815680.1"/>
    <property type="molecule type" value="Genomic_DNA"/>
</dbReference>
<protein>
    <submittedName>
        <fullName evidence="2">rRNA processing</fullName>
    </submittedName>
</protein>
<accession>A0A9W7SJG3</accession>
<dbReference type="OrthoDB" id="5365739at2759"/>
<dbReference type="AlphaFoldDB" id="A0A9W7SJG3"/>
<feature type="compositionally biased region" description="Low complexity" evidence="1">
    <location>
        <begin position="35"/>
        <end position="48"/>
    </location>
</feature>
<reference evidence="2 3" key="1">
    <citation type="journal article" date="2018" name="IMA Fungus">
        <title>IMA Genome-F 10: Nine draft genome sequences of Claviceps purpurea s.lat., including C. arundinis, C. humidiphila, and C. cf. spartinae, pseudomolecules for the pitch canker pathogen Fusarium circinatum, draft genome of Davidsoniella eucalypti, Grosmannia galeiformis, Quambalaria eucalypti, and Teratosphaeria destructans.</title>
        <authorList>
            <person name="Wingfield B.D."/>
            <person name="Liu M."/>
            <person name="Nguyen H.D."/>
            <person name="Lane F.A."/>
            <person name="Morgan S.W."/>
            <person name="De Vos L."/>
            <person name="Wilken P.M."/>
            <person name="Duong T.A."/>
            <person name="Aylward J."/>
            <person name="Coetzee M.P."/>
            <person name="Dadej K."/>
            <person name="De Beer Z.W."/>
            <person name="Findlay W."/>
            <person name="Havenga M."/>
            <person name="Kolarik M."/>
            <person name="Menzies J.G."/>
            <person name="Naidoo K."/>
            <person name="Pochopski O."/>
            <person name="Shoukouhi P."/>
            <person name="Santana Q.C."/>
            <person name="Seifert K.A."/>
            <person name="Soal N."/>
            <person name="Steenkamp E.T."/>
            <person name="Tatham C.T."/>
            <person name="van der Nest M.A."/>
            <person name="Wingfield M.J."/>
        </authorList>
    </citation>
    <scope>NUCLEOTIDE SEQUENCE [LARGE SCALE GENOMIC DNA]</scope>
    <source>
        <strain evidence="2">CMW44962</strain>
    </source>
</reference>
<evidence type="ECO:0000256" key="1">
    <source>
        <dbReference type="SAM" id="MobiDB-lite"/>
    </source>
</evidence>